<gene>
    <name evidence="2" type="ORF">UFOVP1333_50</name>
</gene>
<keyword evidence="1" id="KW-1133">Transmembrane helix</keyword>
<evidence type="ECO:0000256" key="1">
    <source>
        <dbReference type="SAM" id="Phobius"/>
    </source>
</evidence>
<accession>A0A6J5S2W5</accession>
<proteinExistence type="predicted"/>
<reference evidence="2" key="1">
    <citation type="submission" date="2020-05" db="EMBL/GenBank/DDBJ databases">
        <authorList>
            <person name="Chiriac C."/>
            <person name="Salcher M."/>
            <person name="Ghai R."/>
            <person name="Kavagutti S V."/>
        </authorList>
    </citation>
    <scope>NUCLEOTIDE SEQUENCE</scope>
</reference>
<feature type="transmembrane region" description="Helical" evidence="1">
    <location>
        <begin position="108"/>
        <end position="127"/>
    </location>
</feature>
<dbReference type="EMBL" id="LR797280">
    <property type="protein sequence ID" value="CAB4199464.1"/>
    <property type="molecule type" value="Genomic_DNA"/>
</dbReference>
<feature type="transmembrane region" description="Helical" evidence="1">
    <location>
        <begin position="12"/>
        <end position="32"/>
    </location>
</feature>
<name>A0A6J5S2W5_9CAUD</name>
<keyword evidence="1" id="KW-0812">Transmembrane</keyword>
<sequence>MTKYTDARPFEQQACLAFVALSVVTATLGFWARGWIPGMLLTVAMTVIVFLLSKAVERVQEAWQTRNWFTAVVAGLLALGFCCIEAGLNHIGLDHLNGEYQLAPDWALWPACFFISLVNVFASYGFARQLEDKSIPLNPGKLLVQLREIKKRAA</sequence>
<evidence type="ECO:0000313" key="2">
    <source>
        <dbReference type="EMBL" id="CAB4199464.1"/>
    </source>
</evidence>
<organism evidence="2">
    <name type="scientific">uncultured Caudovirales phage</name>
    <dbReference type="NCBI Taxonomy" id="2100421"/>
    <lineage>
        <taxon>Viruses</taxon>
        <taxon>Duplodnaviria</taxon>
        <taxon>Heunggongvirae</taxon>
        <taxon>Uroviricota</taxon>
        <taxon>Caudoviricetes</taxon>
        <taxon>Peduoviridae</taxon>
        <taxon>Maltschvirus</taxon>
        <taxon>Maltschvirus maltsch</taxon>
    </lineage>
</organism>
<feature type="transmembrane region" description="Helical" evidence="1">
    <location>
        <begin position="68"/>
        <end position="88"/>
    </location>
</feature>
<protein>
    <submittedName>
        <fullName evidence="2">Uncharacterized protein</fullName>
    </submittedName>
</protein>
<keyword evidence="1" id="KW-0472">Membrane</keyword>
<feature type="transmembrane region" description="Helical" evidence="1">
    <location>
        <begin position="38"/>
        <end position="56"/>
    </location>
</feature>